<feature type="region of interest" description="Disordered" evidence="1">
    <location>
        <begin position="32"/>
        <end position="59"/>
    </location>
</feature>
<reference evidence="2" key="1">
    <citation type="submission" date="2019-12" db="EMBL/GenBank/DDBJ databases">
        <title>An insight into the sialome of adult female Ixodes ricinus ticks feeding for 6 days.</title>
        <authorList>
            <person name="Perner J."/>
            <person name="Ribeiro J.M.C."/>
        </authorList>
    </citation>
    <scope>NUCLEOTIDE SEQUENCE</scope>
    <source>
        <strain evidence="2">Semi-engorged</strain>
        <tissue evidence="2">Salivary glands</tissue>
    </source>
</reference>
<accession>A0A6B0U1W4</accession>
<organism evidence="2">
    <name type="scientific">Ixodes ricinus</name>
    <name type="common">Common tick</name>
    <name type="synonym">Acarus ricinus</name>
    <dbReference type="NCBI Taxonomy" id="34613"/>
    <lineage>
        <taxon>Eukaryota</taxon>
        <taxon>Metazoa</taxon>
        <taxon>Ecdysozoa</taxon>
        <taxon>Arthropoda</taxon>
        <taxon>Chelicerata</taxon>
        <taxon>Arachnida</taxon>
        <taxon>Acari</taxon>
        <taxon>Parasitiformes</taxon>
        <taxon>Ixodida</taxon>
        <taxon>Ixodoidea</taxon>
        <taxon>Ixodidae</taxon>
        <taxon>Ixodinae</taxon>
        <taxon>Ixodes</taxon>
    </lineage>
</organism>
<proteinExistence type="predicted"/>
<dbReference type="EMBL" id="GIFC01001094">
    <property type="protein sequence ID" value="MXU83177.1"/>
    <property type="molecule type" value="Transcribed_RNA"/>
</dbReference>
<name>A0A6B0U1W4_IXORI</name>
<dbReference type="AlphaFoldDB" id="A0A6B0U1W4"/>
<feature type="compositionally biased region" description="Polar residues" evidence="1">
    <location>
        <begin position="49"/>
        <end position="59"/>
    </location>
</feature>
<evidence type="ECO:0000256" key="1">
    <source>
        <dbReference type="SAM" id="MobiDB-lite"/>
    </source>
</evidence>
<protein>
    <submittedName>
        <fullName evidence="2">Putative secreted protein</fullName>
    </submittedName>
</protein>
<sequence>MSRKPNTSKAKVPAGLQVVCSASLCWAASQRSRASSWVGPPTSLPRPQGLSSRGPSSTKPLCWATAFSVSRSPT</sequence>
<evidence type="ECO:0000313" key="2">
    <source>
        <dbReference type="EMBL" id="MXU83177.1"/>
    </source>
</evidence>